<dbReference type="OrthoDB" id="3492129at2759"/>
<proteinExistence type="predicted"/>
<feature type="compositionally biased region" description="Polar residues" evidence="1">
    <location>
        <begin position="262"/>
        <end position="271"/>
    </location>
</feature>
<dbReference type="EMBL" id="JABEYC010000328">
    <property type="protein sequence ID" value="KAF4978954.1"/>
    <property type="molecule type" value="Genomic_DNA"/>
</dbReference>
<dbReference type="AlphaFoldDB" id="A0A8H4UL15"/>
<keyword evidence="3" id="KW-1185">Reference proteome</keyword>
<feature type="compositionally biased region" description="Low complexity" evidence="1">
    <location>
        <begin position="272"/>
        <end position="283"/>
    </location>
</feature>
<feature type="region of interest" description="Disordered" evidence="1">
    <location>
        <begin position="37"/>
        <end position="87"/>
    </location>
</feature>
<gene>
    <name evidence="2" type="ORF">FZEAL_4751</name>
</gene>
<evidence type="ECO:0000313" key="2">
    <source>
        <dbReference type="EMBL" id="KAF4978954.1"/>
    </source>
</evidence>
<sequence>MTSTTTEARPRPAIEPIRTTGPDFTFRSLRARMAFKSPAWSASPLSPRSLPLPGLQESRDEHMRQHDKRTVDRLESRSREDPKLESSLHNVSLRPIAELALPTPSTLPAQRSPLSAPPFVPSIYRRPTIVEETRSMLLHEADQHAARAYDRRQSAPAGVLQARAVQLARQREHLRRRGFVGSYRPRDTELLVMPVELRRLSTMPPRSDTGPPSPYPVDGRLTSRVVVHSRGRKPLILTRTFDLDELRATLPRRDAMEHVDQTRSASVATLQPPSTTTTRPRSPGFTNERRHSYGALPGLDTTRSSAVERRGSRQGLSPVPIHLEYARAYLPVVAAIILSELVRPGDTIELPLPHPRAWEDTVGYVYTGRVALTEPIRQNILYLGGKV</sequence>
<reference evidence="2" key="2">
    <citation type="submission" date="2020-05" db="EMBL/GenBank/DDBJ databases">
        <authorList>
            <person name="Kim H.-S."/>
            <person name="Proctor R.H."/>
            <person name="Brown D.W."/>
        </authorList>
    </citation>
    <scope>NUCLEOTIDE SEQUENCE</scope>
    <source>
        <strain evidence="2">NRRL 22465</strain>
    </source>
</reference>
<feature type="compositionally biased region" description="Low complexity" evidence="1">
    <location>
        <begin position="37"/>
        <end position="55"/>
    </location>
</feature>
<protein>
    <submittedName>
        <fullName evidence="2">Uncharacterized protein</fullName>
    </submittedName>
</protein>
<comment type="caution">
    <text evidence="2">The sequence shown here is derived from an EMBL/GenBank/DDBJ whole genome shotgun (WGS) entry which is preliminary data.</text>
</comment>
<dbReference type="Proteomes" id="UP000635477">
    <property type="component" value="Unassembled WGS sequence"/>
</dbReference>
<evidence type="ECO:0000256" key="1">
    <source>
        <dbReference type="SAM" id="MobiDB-lite"/>
    </source>
</evidence>
<reference evidence="2" key="1">
    <citation type="journal article" date="2020" name="BMC Genomics">
        <title>Correction to: Identification and distribution of gene clusters required for synthesis of sphingolipid metabolism inhibitors in diverse species of the filamentous fungus Fusarium.</title>
        <authorList>
            <person name="Kim H.S."/>
            <person name="Lohmar J.M."/>
            <person name="Busman M."/>
            <person name="Brown D.W."/>
            <person name="Naumann T.A."/>
            <person name="Divon H.H."/>
            <person name="Lysoe E."/>
            <person name="Uhlig S."/>
            <person name="Proctor R.H."/>
        </authorList>
    </citation>
    <scope>NUCLEOTIDE SEQUENCE</scope>
    <source>
        <strain evidence="2">NRRL 22465</strain>
    </source>
</reference>
<name>A0A8H4UL15_9HYPO</name>
<feature type="region of interest" description="Disordered" evidence="1">
    <location>
        <begin position="1"/>
        <end position="22"/>
    </location>
</feature>
<organism evidence="2 3">
    <name type="scientific">Fusarium zealandicum</name>
    <dbReference type="NCBI Taxonomy" id="1053134"/>
    <lineage>
        <taxon>Eukaryota</taxon>
        <taxon>Fungi</taxon>
        <taxon>Dikarya</taxon>
        <taxon>Ascomycota</taxon>
        <taxon>Pezizomycotina</taxon>
        <taxon>Sordariomycetes</taxon>
        <taxon>Hypocreomycetidae</taxon>
        <taxon>Hypocreales</taxon>
        <taxon>Nectriaceae</taxon>
        <taxon>Fusarium</taxon>
        <taxon>Fusarium staphyleae species complex</taxon>
    </lineage>
</organism>
<feature type="region of interest" description="Disordered" evidence="1">
    <location>
        <begin position="254"/>
        <end position="311"/>
    </location>
</feature>
<evidence type="ECO:0000313" key="3">
    <source>
        <dbReference type="Proteomes" id="UP000635477"/>
    </source>
</evidence>
<feature type="compositionally biased region" description="Basic and acidic residues" evidence="1">
    <location>
        <begin position="57"/>
        <end position="86"/>
    </location>
</feature>
<accession>A0A8H4UL15</accession>